<dbReference type="RefSeq" id="WP_214298049.1">
    <property type="nucleotide sequence ID" value="NZ_JAHDYS010000007.1"/>
</dbReference>
<evidence type="ECO:0000313" key="3">
    <source>
        <dbReference type="Proteomes" id="UP000784128"/>
    </source>
</evidence>
<protein>
    <submittedName>
        <fullName evidence="2">FRG domain-containing protein</fullName>
    </submittedName>
</protein>
<organism evidence="2 3">
    <name type="scientific">Pelotalea chapellei</name>
    <dbReference type="NCBI Taxonomy" id="44671"/>
    <lineage>
        <taxon>Bacteria</taxon>
        <taxon>Pseudomonadati</taxon>
        <taxon>Thermodesulfobacteriota</taxon>
        <taxon>Desulfuromonadia</taxon>
        <taxon>Geobacterales</taxon>
        <taxon>Geobacteraceae</taxon>
        <taxon>Pelotalea</taxon>
    </lineage>
</organism>
<dbReference type="Pfam" id="PF08867">
    <property type="entry name" value="FRG"/>
    <property type="match status" value="1"/>
</dbReference>
<feature type="domain" description="FRG" evidence="1">
    <location>
        <begin position="21"/>
        <end position="132"/>
    </location>
</feature>
<dbReference type="SMART" id="SM00901">
    <property type="entry name" value="FRG"/>
    <property type="match status" value="1"/>
</dbReference>
<sequence length="233" mass="26626">MMIEKLINSPADLHELASSFRKTHPIFRGLSDSSFQLIPRFGRSIIKNREFRSKNPTFSYVIDQAKENVVLNQFKILTAPHLTSRPVNEWEWLAIAQHHGLPTRLMDWTSNPLVAAYFATSYSPSKSDTVIYVISNKYTLKEISFEKSPFDLDKPAVFTPRHTTQRITAQSGVFVINPIVDEPFCCDGMEKWIVSKKCRIEMEIMLCRYGITHASMFPGLDGIAKFLVSDYGL</sequence>
<accession>A0ABS5U847</accession>
<keyword evidence="3" id="KW-1185">Reference proteome</keyword>
<dbReference type="EMBL" id="JAHDYS010000007">
    <property type="protein sequence ID" value="MBT1071833.1"/>
    <property type="molecule type" value="Genomic_DNA"/>
</dbReference>
<comment type="caution">
    <text evidence="2">The sequence shown here is derived from an EMBL/GenBank/DDBJ whole genome shotgun (WGS) entry which is preliminary data.</text>
</comment>
<name>A0ABS5U847_9BACT</name>
<evidence type="ECO:0000259" key="1">
    <source>
        <dbReference type="SMART" id="SM00901"/>
    </source>
</evidence>
<dbReference type="Proteomes" id="UP000784128">
    <property type="component" value="Unassembled WGS sequence"/>
</dbReference>
<gene>
    <name evidence="2" type="ORF">KJB30_08570</name>
</gene>
<dbReference type="InterPro" id="IPR014966">
    <property type="entry name" value="FRG-dom"/>
</dbReference>
<reference evidence="2 3" key="1">
    <citation type="submission" date="2021-05" db="EMBL/GenBank/DDBJ databases">
        <title>The draft genome of Geobacter chapellei DSM 13688.</title>
        <authorList>
            <person name="Xu Z."/>
            <person name="Masuda Y."/>
            <person name="Itoh H."/>
            <person name="Senoo K."/>
        </authorList>
    </citation>
    <scope>NUCLEOTIDE SEQUENCE [LARGE SCALE GENOMIC DNA]</scope>
    <source>
        <strain evidence="2 3">DSM 13688</strain>
    </source>
</reference>
<evidence type="ECO:0000313" key="2">
    <source>
        <dbReference type="EMBL" id="MBT1071833.1"/>
    </source>
</evidence>
<proteinExistence type="predicted"/>